<dbReference type="Gene3D" id="1.20.1250.20">
    <property type="entry name" value="MFS general substrate transporter like domains"/>
    <property type="match status" value="1"/>
</dbReference>
<comment type="caution">
    <text evidence="7">The sequence shown here is derived from an EMBL/GenBank/DDBJ whole genome shotgun (WGS) entry which is preliminary data.</text>
</comment>
<evidence type="ECO:0000259" key="6">
    <source>
        <dbReference type="PROSITE" id="PS50850"/>
    </source>
</evidence>
<dbReference type="Pfam" id="PF07690">
    <property type="entry name" value="MFS_1"/>
    <property type="match status" value="1"/>
</dbReference>
<feature type="transmembrane region" description="Helical" evidence="5">
    <location>
        <begin position="198"/>
        <end position="218"/>
    </location>
</feature>
<dbReference type="GO" id="GO:0022857">
    <property type="term" value="F:transmembrane transporter activity"/>
    <property type="evidence" value="ECO:0007669"/>
    <property type="project" value="InterPro"/>
</dbReference>
<proteinExistence type="predicted"/>
<dbReference type="InterPro" id="IPR020846">
    <property type="entry name" value="MFS_dom"/>
</dbReference>
<evidence type="ECO:0000256" key="5">
    <source>
        <dbReference type="SAM" id="Phobius"/>
    </source>
</evidence>
<reference evidence="7" key="1">
    <citation type="submission" date="2021-10" db="EMBL/GenBank/DDBJ databases">
        <title>De novo Genome Assembly of Clathrus columnatus (Basidiomycota, Fungi) Using Illumina and Nanopore Sequence Data.</title>
        <authorList>
            <person name="Ogiso-Tanaka E."/>
            <person name="Itagaki H."/>
            <person name="Hosoya T."/>
            <person name="Hosaka K."/>
        </authorList>
    </citation>
    <scope>NUCLEOTIDE SEQUENCE</scope>
    <source>
        <strain evidence="7">MO-923</strain>
    </source>
</reference>
<sequence length="502" mass="53516">MASETTPLLQSRPVDPYERFTFQKKKNITLVISLAGIIAHQLREPHFTTAFASGCFIPTIPQIAKDLNTTGEVIKYVNTDLLSYHYADVDVSYTVGAYIFLIAVDGRQPVYLSSLPMVALGSIITAAANSITVLVIGRCIQAFGASCVQAVGAATISDIYRLEERGTGMGIFFAAILLGLPLAPMIGGALATYASWRVMQLCLAVMGLGIATVVYVYLPETSHPGARGMDKLLAQERAKSIENGTNDEGEESENKTSSSWRWVWLSPFSTLTLLKSPVILILASSFHIVLSSAFALMTYYFLVIPLAFTLGEAYGLNTPAAIGLCFLPSGAGNIVGATVAGRLADIAIIRGKKQRQGSWFPEDRLKATIPGGLILLPFSLIIFGLTTAYVPGKVGLVICLICLFLNGMGIDTVLAPSATYLVDIVRHRGAEAMAVSGAFRHVFSAVASAAVLPIINSTGVAIANGIAAICAWIAFGVYFRAKNGRNSGNVSLSILNLWTKFA</sequence>
<comment type="subcellular location">
    <subcellularLocation>
        <location evidence="1">Membrane</location>
        <topology evidence="1">Multi-pass membrane protein</topology>
    </subcellularLocation>
</comment>
<name>A0AAV5AGC3_9AGAM</name>
<keyword evidence="4 5" id="KW-0472">Membrane</keyword>
<evidence type="ECO:0000256" key="3">
    <source>
        <dbReference type="ARBA" id="ARBA00022989"/>
    </source>
</evidence>
<evidence type="ECO:0000313" key="8">
    <source>
        <dbReference type="Proteomes" id="UP001050691"/>
    </source>
</evidence>
<dbReference type="PANTHER" id="PTHR23502">
    <property type="entry name" value="MAJOR FACILITATOR SUPERFAMILY"/>
    <property type="match status" value="1"/>
</dbReference>
<dbReference type="Gene3D" id="1.20.1720.10">
    <property type="entry name" value="Multidrug resistance protein D"/>
    <property type="match status" value="1"/>
</dbReference>
<evidence type="ECO:0000256" key="1">
    <source>
        <dbReference type="ARBA" id="ARBA00004141"/>
    </source>
</evidence>
<keyword evidence="3 5" id="KW-1133">Transmembrane helix</keyword>
<accession>A0AAV5AGC3</accession>
<dbReference type="InterPro" id="IPR011701">
    <property type="entry name" value="MFS"/>
</dbReference>
<protein>
    <recommendedName>
        <fullName evidence="6">Major facilitator superfamily (MFS) profile domain-containing protein</fullName>
    </recommendedName>
</protein>
<evidence type="ECO:0000256" key="2">
    <source>
        <dbReference type="ARBA" id="ARBA00022692"/>
    </source>
</evidence>
<dbReference type="SUPFAM" id="SSF103473">
    <property type="entry name" value="MFS general substrate transporter"/>
    <property type="match status" value="1"/>
</dbReference>
<dbReference type="EMBL" id="BPWL01000007">
    <property type="protein sequence ID" value="GJJ11728.1"/>
    <property type="molecule type" value="Genomic_DNA"/>
</dbReference>
<gene>
    <name evidence="7" type="ORF">Clacol_005966</name>
</gene>
<feature type="transmembrane region" description="Helical" evidence="5">
    <location>
        <begin position="395"/>
        <end position="422"/>
    </location>
</feature>
<dbReference type="PANTHER" id="PTHR23502:SF64">
    <property type="entry name" value="TRANSPORTER, PUTATIVE (AFU_ORTHOLOGUE AFUA_3G11760)-RELATED"/>
    <property type="match status" value="1"/>
</dbReference>
<organism evidence="7 8">
    <name type="scientific">Clathrus columnatus</name>
    <dbReference type="NCBI Taxonomy" id="1419009"/>
    <lineage>
        <taxon>Eukaryota</taxon>
        <taxon>Fungi</taxon>
        <taxon>Dikarya</taxon>
        <taxon>Basidiomycota</taxon>
        <taxon>Agaricomycotina</taxon>
        <taxon>Agaricomycetes</taxon>
        <taxon>Phallomycetidae</taxon>
        <taxon>Phallales</taxon>
        <taxon>Clathraceae</taxon>
        <taxon>Clathrus</taxon>
    </lineage>
</organism>
<feature type="transmembrane region" description="Helical" evidence="5">
    <location>
        <begin position="278"/>
        <end position="301"/>
    </location>
</feature>
<dbReference type="Proteomes" id="UP001050691">
    <property type="component" value="Unassembled WGS sequence"/>
</dbReference>
<feature type="domain" description="Major facilitator superfamily (MFS) profile" evidence="6">
    <location>
        <begin position="29"/>
        <end position="482"/>
    </location>
</feature>
<dbReference type="InterPro" id="IPR036259">
    <property type="entry name" value="MFS_trans_sf"/>
</dbReference>
<dbReference type="AlphaFoldDB" id="A0AAV5AGC3"/>
<feature type="transmembrane region" description="Helical" evidence="5">
    <location>
        <begin position="321"/>
        <end position="344"/>
    </location>
</feature>
<feature type="transmembrane region" description="Helical" evidence="5">
    <location>
        <begin position="461"/>
        <end position="479"/>
    </location>
</feature>
<dbReference type="GO" id="GO:0005886">
    <property type="term" value="C:plasma membrane"/>
    <property type="evidence" value="ECO:0007669"/>
    <property type="project" value="TreeGrafter"/>
</dbReference>
<dbReference type="PROSITE" id="PS50850">
    <property type="entry name" value="MFS"/>
    <property type="match status" value="1"/>
</dbReference>
<keyword evidence="8" id="KW-1185">Reference proteome</keyword>
<keyword evidence="2 5" id="KW-0812">Transmembrane</keyword>
<feature type="transmembrane region" description="Helical" evidence="5">
    <location>
        <begin position="172"/>
        <end position="192"/>
    </location>
</feature>
<evidence type="ECO:0000256" key="4">
    <source>
        <dbReference type="ARBA" id="ARBA00023136"/>
    </source>
</evidence>
<feature type="transmembrane region" description="Helical" evidence="5">
    <location>
        <begin position="117"/>
        <end position="136"/>
    </location>
</feature>
<feature type="transmembrane region" description="Helical" evidence="5">
    <location>
        <begin position="365"/>
        <end position="389"/>
    </location>
</feature>
<evidence type="ECO:0000313" key="7">
    <source>
        <dbReference type="EMBL" id="GJJ11728.1"/>
    </source>
</evidence>